<proteinExistence type="predicted"/>
<keyword evidence="3" id="KW-1185">Reference proteome</keyword>
<dbReference type="Proteomes" id="UP000653305">
    <property type="component" value="Unassembled WGS sequence"/>
</dbReference>
<dbReference type="InterPro" id="IPR012292">
    <property type="entry name" value="Globin/Proto"/>
</dbReference>
<keyword evidence="1" id="KW-0561">Oxygen transport</keyword>
<sequence length="78" mass="8931">MHSLQRKATEWSGVPPNDAFAIDKSNLYEKLGLQTFINLSTNFYNSKWVAENCMKVWILEFGLAEWGPVNKKIVADIL</sequence>
<dbReference type="GO" id="GO:0020037">
    <property type="term" value="F:heme binding"/>
    <property type="evidence" value="ECO:0007669"/>
    <property type="project" value="InterPro"/>
</dbReference>
<dbReference type="GO" id="GO:0005344">
    <property type="term" value="F:oxygen carrier activity"/>
    <property type="evidence" value="ECO:0007669"/>
    <property type="project" value="UniProtKB-KW"/>
</dbReference>
<dbReference type="AlphaFoldDB" id="A0A830B5K3"/>
<protein>
    <submittedName>
        <fullName evidence="2">Two-on-two hemoglobin-3</fullName>
    </submittedName>
</protein>
<dbReference type="EMBL" id="BMAC01000017">
    <property type="protein sequence ID" value="GFP80278.1"/>
    <property type="molecule type" value="Genomic_DNA"/>
</dbReference>
<dbReference type="GO" id="GO:0019825">
    <property type="term" value="F:oxygen binding"/>
    <property type="evidence" value="ECO:0007669"/>
    <property type="project" value="InterPro"/>
</dbReference>
<dbReference type="PANTHER" id="PTHR47366:SF1">
    <property type="entry name" value="TWO-ON-TWO HEMOGLOBIN-3"/>
    <property type="match status" value="1"/>
</dbReference>
<dbReference type="OrthoDB" id="1856542at2759"/>
<evidence type="ECO:0000313" key="2">
    <source>
        <dbReference type="EMBL" id="GFP80278.1"/>
    </source>
</evidence>
<name>A0A830B5K3_9LAMI</name>
<evidence type="ECO:0000256" key="1">
    <source>
        <dbReference type="ARBA" id="ARBA00022621"/>
    </source>
</evidence>
<dbReference type="InterPro" id="IPR044203">
    <property type="entry name" value="GlbO/GLB3-like"/>
</dbReference>
<reference evidence="2" key="1">
    <citation type="submission" date="2020-07" db="EMBL/GenBank/DDBJ databases">
        <title>Ethylene signaling mediates host invasion by parasitic plants.</title>
        <authorList>
            <person name="Yoshida S."/>
        </authorList>
    </citation>
    <scope>NUCLEOTIDE SEQUENCE</scope>
    <source>
        <strain evidence="2">Okayama</strain>
    </source>
</reference>
<comment type="caution">
    <text evidence="2">The sequence shown here is derived from an EMBL/GenBank/DDBJ whole genome shotgun (WGS) entry which is preliminary data.</text>
</comment>
<dbReference type="PANTHER" id="PTHR47366">
    <property type="entry name" value="TWO-ON-TWO HEMOGLOBIN-3"/>
    <property type="match status" value="1"/>
</dbReference>
<accession>A0A830B5K3</accession>
<dbReference type="Gene3D" id="1.10.490.10">
    <property type="entry name" value="Globins"/>
    <property type="match status" value="1"/>
</dbReference>
<organism evidence="2 3">
    <name type="scientific">Phtheirospermum japonicum</name>
    <dbReference type="NCBI Taxonomy" id="374723"/>
    <lineage>
        <taxon>Eukaryota</taxon>
        <taxon>Viridiplantae</taxon>
        <taxon>Streptophyta</taxon>
        <taxon>Embryophyta</taxon>
        <taxon>Tracheophyta</taxon>
        <taxon>Spermatophyta</taxon>
        <taxon>Magnoliopsida</taxon>
        <taxon>eudicotyledons</taxon>
        <taxon>Gunneridae</taxon>
        <taxon>Pentapetalae</taxon>
        <taxon>asterids</taxon>
        <taxon>lamiids</taxon>
        <taxon>Lamiales</taxon>
        <taxon>Orobanchaceae</taxon>
        <taxon>Orobanchaceae incertae sedis</taxon>
        <taxon>Phtheirospermum</taxon>
    </lineage>
</organism>
<evidence type="ECO:0000313" key="3">
    <source>
        <dbReference type="Proteomes" id="UP000653305"/>
    </source>
</evidence>
<keyword evidence="1" id="KW-0813">Transport</keyword>
<gene>
    <name evidence="2" type="ORF">PHJA_000171200</name>
</gene>